<feature type="transmembrane region" description="Helical" evidence="8">
    <location>
        <begin position="57"/>
        <end position="73"/>
    </location>
</feature>
<dbReference type="GO" id="GO:0005886">
    <property type="term" value="C:plasma membrane"/>
    <property type="evidence" value="ECO:0007669"/>
    <property type="project" value="UniProtKB-SubCell"/>
</dbReference>
<dbReference type="Gene3D" id="1.10.3470.10">
    <property type="entry name" value="ABC transporter involved in vitamin B12 uptake, BtuC"/>
    <property type="match status" value="1"/>
</dbReference>
<dbReference type="SUPFAM" id="SSF81345">
    <property type="entry name" value="ABC transporter involved in vitamin B12 uptake, BtuC"/>
    <property type="match status" value="1"/>
</dbReference>
<evidence type="ECO:0000256" key="8">
    <source>
        <dbReference type="SAM" id="Phobius"/>
    </source>
</evidence>
<protein>
    <submittedName>
        <fullName evidence="9">Iron complex transport system permease protein</fullName>
    </submittedName>
</protein>
<dbReference type="GO" id="GO:0033214">
    <property type="term" value="P:siderophore-iron import into cell"/>
    <property type="evidence" value="ECO:0007669"/>
    <property type="project" value="TreeGrafter"/>
</dbReference>
<gene>
    <name evidence="9" type="ORF">SAMN04487993_101726</name>
</gene>
<feature type="transmembrane region" description="Helical" evidence="8">
    <location>
        <begin position="173"/>
        <end position="203"/>
    </location>
</feature>
<dbReference type="InterPro" id="IPR000522">
    <property type="entry name" value="ABC_transptr_permease_BtuC"/>
</dbReference>
<sequence length="322" mass="31160">MIRTGLPLVALLCLGLVSLLVGAGGVLPPGALATLGQVDPADSQTILLTQMRLPRTLAALLAGGALGAAGAVIQSLTRNPLAEPGLLGVNAGAALGIIGTLWLGGAVSGLGLIAPAAAGAAVVSGLILALGLRLDTGIGLILGGAALAGMATAVLRGMILLDPFAFDAWRGWIVGSVAAVDAPTLAAGALLVLPGAALAAAAAQKLDAMAMGDEAARALGTSILLARALSLGAGALLSAGAVILAGPLVFVGLIAPQLARGRGEARTGLLTFRAALLGAALVLAADVGGRVAIPGLSIPIGLSAALIGGPLVIWQMTRRLQA</sequence>
<keyword evidence="6 8" id="KW-1133">Transmembrane helix</keyword>
<feature type="transmembrane region" description="Helical" evidence="8">
    <location>
        <begin position="110"/>
        <end position="132"/>
    </location>
</feature>
<dbReference type="GO" id="GO:0022857">
    <property type="term" value="F:transmembrane transporter activity"/>
    <property type="evidence" value="ECO:0007669"/>
    <property type="project" value="InterPro"/>
</dbReference>
<keyword evidence="5 8" id="KW-0812">Transmembrane</keyword>
<feature type="transmembrane region" description="Helical" evidence="8">
    <location>
        <begin position="139"/>
        <end position="161"/>
    </location>
</feature>
<organism evidence="9 10">
    <name type="scientific">Salipiger marinus</name>
    <dbReference type="NCBI Taxonomy" id="555512"/>
    <lineage>
        <taxon>Bacteria</taxon>
        <taxon>Pseudomonadati</taxon>
        <taxon>Pseudomonadota</taxon>
        <taxon>Alphaproteobacteria</taxon>
        <taxon>Rhodobacterales</taxon>
        <taxon>Roseobacteraceae</taxon>
        <taxon>Salipiger</taxon>
    </lineage>
</organism>
<evidence type="ECO:0000256" key="4">
    <source>
        <dbReference type="ARBA" id="ARBA00022475"/>
    </source>
</evidence>
<accession>A0A1G8QS67</accession>
<keyword evidence="7 8" id="KW-0472">Membrane</keyword>
<name>A0A1G8QS67_9RHOB</name>
<evidence type="ECO:0000313" key="9">
    <source>
        <dbReference type="EMBL" id="SDJ07503.1"/>
    </source>
</evidence>
<evidence type="ECO:0000256" key="1">
    <source>
        <dbReference type="ARBA" id="ARBA00004651"/>
    </source>
</evidence>
<feature type="transmembrane region" description="Helical" evidence="8">
    <location>
        <begin position="85"/>
        <end position="104"/>
    </location>
</feature>
<comment type="subcellular location">
    <subcellularLocation>
        <location evidence="1">Cell membrane</location>
        <topology evidence="1">Multi-pass membrane protein</topology>
    </subcellularLocation>
</comment>
<proteinExistence type="inferred from homology"/>
<evidence type="ECO:0000256" key="2">
    <source>
        <dbReference type="ARBA" id="ARBA00007935"/>
    </source>
</evidence>
<dbReference type="RefSeq" id="WP_165616871.1">
    <property type="nucleotide sequence ID" value="NZ_FNEJ01000017.1"/>
</dbReference>
<keyword evidence="10" id="KW-1185">Reference proteome</keyword>
<evidence type="ECO:0000256" key="5">
    <source>
        <dbReference type="ARBA" id="ARBA00022692"/>
    </source>
</evidence>
<dbReference type="EMBL" id="FNEJ01000017">
    <property type="protein sequence ID" value="SDJ07503.1"/>
    <property type="molecule type" value="Genomic_DNA"/>
</dbReference>
<evidence type="ECO:0000313" key="10">
    <source>
        <dbReference type="Proteomes" id="UP000199093"/>
    </source>
</evidence>
<evidence type="ECO:0000256" key="6">
    <source>
        <dbReference type="ARBA" id="ARBA00022989"/>
    </source>
</evidence>
<keyword evidence="3" id="KW-0813">Transport</keyword>
<dbReference type="PANTHER" id="PTHR30472">
    <property type="entry name" value="FERRIC ENTEROBACTIN TRANSPORT SYSTEM PERMEASE PROTEIN"/>
    <property type="match status" value="1"/>
</dbReference>
<keyword evidence="4" id="KW-1003">Cell membrane</keyword>
<dbReference type="Pfam" id="PF01032">
    <property type="entry name" value="FecCD"/>
    <property type="match status" value="1"/>
</dbReference>
<evidence type="ECO:0000256" key="3">
    <source>
        <dbReference type="ARBA" id="ARBA00022448"/>
    </source>
</evidence>
<dbReference type="STRING" id="555512.SAMN04487993_101726"/>
<dbReference type="InterPro" id="IPR037294">
    <property type="entry name" value="ABC_BtuC-like"/>
</dbReference>
<comment type="similarity">
    <text evidence="2">Belongs to the binding-protein-dependent transport system permease family. FecCD subfamily.</text>
</comment>
<dbReference type="Proteomes" id="UP000199093">
    <property type="component" value="Unassembled WGS sequence"/>
</dbReference>
<reference evidence="9 10" key="1">
    <citation type="submission" date="2016-10" db="EMBL/GenBank/DDBJ databases">
        <authorList>
            <person name="de Groot N.N."/>
        </authorList>
    </citation>
    <scope>NUCLEOTIDE SEQUENCE [LARGE SCALE GENOMIC DNA]</scope>
    <source>
        <strain evidence="9 10">DSM 26424</strain>
    </source>
</reference>
<evidence type="ECO:0000256" key="7">
    <source>
        <dbReference type="ARBA" id="ARBA00023136"/>
    </source>
</evidence>
<dbReference type="AlphaFoldDB" id="A0A1G8QS67"/>
<dbReference type="PANTHER" id="PTHR30472:SF1">
    <property type="entry name" value="FE(3+) DICITRATE TRANSPORT SYSTEM PERMEASE PROTEIN FECC-RELATED"/>
    <property type="match status" value="1"/>
</dbReference>
<feature type="transmembrane region" description="Helical" evidence="8">
    <location>
        <begin position="291"/>
        <end position="314"/>
    </location>
</feature>